<gene>
    <name evidence="2" type="ORF">ETD86_13930</name>
</gene>
<dbReference type="InterPro" id="IPR002182">
    <property type="entry name" value="NB-ARC"/>
</dbReference>
<protein>
    <recommendedName>
        <fullName evidence="1">NB-ARC domain-containing protein</fullName>
    </recommendedName>
</protein>
<reference evidence="2 3" key="1">
    <citation type="submission" date="2019-05" db="EMBL/GenBank/DDBJ databases">
        <title>Draft genome sequence of Nonomuraea turkmeniaca DSM 43926.</title>
        <authorList>
            <person name="Saricaoglu S."/>
            <person name="Isik K."/>
        </authorList>
    </citation>
    <scope>NUCLEOTIDE SEQUENCE [LARGE SCALE GENOMIC DNA]</scope>
    <source>
        <strain evidence="2 3">DSM 43926</strain>
    </source>
</reference>
<dbReference type="Pfam" id="PF00931">
    <property type="entry name" value="NB-ARC"/>
    <property type="match status" value="1"/>
</dbReference>
<evidence type="ECO:0000313" key="2">
    <source>
        <dbReference type="EMBL" id="TMR21759.1"/>
    </source>
</evidence>
<keyword evidence="3" id="KW-1185">Reference proteome</keyword>
<dbReference type="SUPFAM" id="SSF52540">
    <property type="entry name" value="P-loop containing nucleoside triphosphate hydrolases"/>
    <property type="match status" value="1"/>
</dbReference>
<comment type="caution">
    <text evidence="2">The sequence shown here is derived from an EMBL/GenBank/DDBJ whole genome shotgun (WGS) entry which is preliminary data.</text>
</comment>
<organism evidence="2 3">
    <name type="scientific">Nonomuraea turkmeniaca</name>
    <dbReference type="NCBI Taxonomy" id="103838"/>
    <lineage>
        <taxon>Bacteria</taxon>
        <taxon>Bacillati</taxon>
        <taxon>Actinomycetota</taxon>
        <taxon>Actinomycetes</taxon>
        <taxon>Streptosporangiales</taxon>
        <taxon>Streptosporangiaceae</taxon>
        <taxon>Nonomuraea</taxon>
    </lineage>
</organism>
<sequence>MRIKRFLPDVLAARADDVYKHAVGLVKVRNRVAHSRLLELDDLPKVVEFAEMLVRVPGYEWDNTKQARADVKSNPGNVLNATASLIVDPAPDVAHNLPAPDFDETSLLGRRQERQRVMQAIDGAWPVISILGDGGVGKTALALQVCYDLIEQADCPFEALVWVTAKNAQLTSQEIVRIEGAARIRWACSPPPRRPWAADGETTRGSKVLITNRIGVRTEYPITLTGIGIDDARKLMRILGRRRGINLLTRASDADLIAWANMMRGHPAHIKWFVSGIQAGELPEQLLSDDGLLLDFCMTNVFQYLSEDAKAALRSMIVVPGAHTLAELAFLNEYDAARTQAVVLALTTINFVSQVSRGASSTALELSDFARRYLQKTLSPVSP</sequence>
<feature type="domain" description="NB-ARC" evidence="1">
    <location>
        <begin position="124"/>
        <end position="169"/>
    </location>
</feature>
<dbReference type="InterPro" id="IPR027417">
    <property type="entry name" value="P-loop_NTPase"/>
</dbReference>
<dbReference type="AlphaFoldDB" id="A0A5S4FMC3"/>
<dbReference type="RefSeq" id="WP_138666564.1">
    <property type="nucleotide sequence ID" value="NZ_VCKY01000038.1"/>
</dbReference>
<dbReference type="EMBL" id="VCKY01000038">
    <property type="protein sequence ID" value="TMR21759.1"/>
    <property type="molecule type" value="Genomic_DNA"/>
</dbReference>
<dbReference type="Proteomes" id="UP000309128">
    <property type="component" value="Unassembled WGS sequence"/>
</dbReference>
<name>A0A5S4FMC3_9ACTN</name>
<evidence type="ECO:0000313" key="3">
    <source>
        <dbReference type="Proteomes" id="UP000309128"/>
    </source>
</evidence>
<proteinExistence type="predicted"/>
<dbReference type="Gene3D" id="3.40.50.300">
    <property type="entry name" value="P-loop containing nucleotide triphosphate hydrolases"/>
    <property type="match status" value="1"/>
</dbReference>
<dbReference type="OrthoDB" id="9812579at2"/>
<accession>A0A5S4FMC3</accession>
<evidence type="ECO:0000259" key="1">
    <source>
        <dbReference type="Pfam" id="PF00931"/>
    </source>
</evidence>